<feature type="transmembrane region" description="Helical" evidence="1">
    <location>
        <begin position="127"/>
        <end position="145"/>
    </location>
</feature>
<protein>
    <submittedName>
        <fullName evidence="2">Uncharacterized protein</fullName>
    </submittedName>
</protein>
<accession>A0A9X4NTP1</accession>
<dbReference type="Proteomes" id="UP001152876">
    <property type="component" value="Unassembled WGS sequence"/>
</dbReference>
<dbReference type="AlphaFoldDB" id="A0A9X4NTP1"/>
<comment type="caution">
    <text evidence="2">The sequence shown here is derived from an EMBL/GenBank/DDBJ whole genome shotgun (WGS) entry which is preliminary data.</text>
</comment>
<feature type="transmembrane region" description="Helical" evidence="1">
    <location>
        <begin position="21"/>
        <end position="44"/>
    </location>
</feature>
<dbReference type="OrthoDB" id="8558195at2"/>
<name>A0A9X4NTP1_9BURK</name>
<reference evidence="2" key="1">
    <citation type="submission" date="2013-01" db="EMBL/GenBank/DDBJ databases">
        <title>Genome draft of Hydrogenophaga taeniospiralis 2K1.</title>
        <authorList>
            <person name="Gomila M."/>
            <person name="Lalucat J."/>
        </authorList>
    </citation>
    <scope>NUCLEOTIDE SEQUENCE</scope>
    <source>
        <strain evidence="2">CCUG 15921</strain>
    </source>
</reference>
<dbReference type="RefSeq" id="WP_068170450.1">
    <property type="nucleotide sequence ID" value="NZ_AOGK01000002.1"/>
</dbReference>
<sequence>MRLKLWSDKTPAHAGVNSTRTGFFDTTFGIVSVVAEAFAGVLSLTGIPVALFFGKLFLAAILAGVVCGVVLRLRRRRPAVRTETTYRLPLWSSPGLLALSVVEVAFLVEATKLPVRTDQPDFSQTNWLLVLLAVGVAYFLQRAWFRRWFARQPSLHAQAQQNKH</sequence>
<evidence type="ECO:0000313" key="2">
    <source>
        <dbReference type="EMBL" id="MDG5974160.1"/>
    </source>
</evidence>
<evidence type="ECO:0000256" key="1">
    <source>
        <dbReference type="SAM" id="Phobius"/>
    </source>
</evidence>
<keyword evidence="1" id="KW-0812">Transmembrane</keyword>
<evidence type="ECO:0000313" key="3">
    <source>
        <dbReference type="Proteomes" id="UP001152876"/>
    </source>
</evidence>
<organism evidence="2 3">
    <name type="scientific">Hydrogenophaga taeniospiralis CCUG 15921</name>
    <dbReference type="NCBI Taxonomy" id="1281780"/>
    <lineage>
        <taxon>Bacteria</taxon>
        <taxon>Pseudomonadati</taxon>
        <taxon>Pseudomonadota</taxon>
        <taxon>Betaproteobacteria</taxon>
        <taxon>Burkholderiales</taxon>
        <taxon>Comamonadaceae</taxon>
        <taxon>Hydrogenophaga</taxon>
    </lineage>
</organism>
<keyword evidence="1" id="KW-0472">Membrane</keyword>
<proteinExistence type="predicted"/>
<keyword evidence="1" id="KW-1133">Transmembrane helix</keyword>
<feature type="transmembrane region" description="Helical" evidence="1">
    <location>
        <begin position="85"/>
        <end position="107"/>
    </location>
</feature>
<keyword evidence="3" id="KW-1185">Reference proteome</keyword>
<feature type="transmembrane region" description="Helical" evidence="1">
    <location>
        <begin position="50"/>
        <end position="73"/>
    </location>
</feature>
<gene>
    <name evidence="2" type="ORF">H010_02787</name>
</gene>
<dbReference type="EMBL" id="AOGK01000002">
    <property type="protein sequence ID" value="MDG5974160.1"/>
    <property type="molecule type" value="Genomic_DNA"/>
</dbReference>